<dbReference type="PANTHER" id="PTHR47027">
    <property type="entry name" value="REVERSE TRANSCRIPTASE DOMAIN-CONTAINING PROTEIN"/>
    <property type="match status" value="1"/>
</dbReference>
<dbReference type="Proteomes" id="UP001153709">
    <property type="component" value="Chromosome 7"/>
</dbReference>
<gene>
    <name evidence="1" type="ORF">DIABBA_LOCUS11310</name>
</gene>
<dbReference type="PANTHER" id="PTHR47027:SF8">
    <property type="entry name" value="RIBONUCLEASE H"/>
    <property type="match status" value="1"/>
</dbReference>
<organism evidence="1 2">
    <name type="scientific">Diabrotica balteata</name>
    <name type="common">Banded cucumber beetle</name>
    <dbReference type="NCBI Taxonomy" id="107213"/>
    <lineage>
        <taxon>Eukaryota</taxon>
        <taxon>Metazoa</taxon>
        <taxon>Ecdysozoa</taxon>
        <taxon>Arthropoda</taxon>
        <taxon>Hexapoda</taxon>
        <taxon>Insecta</taxon>
        <taxon>Pterygota</taxon>
        <taxon>Neoptera</taxon>
        <taxon>Endopterygota</taxon>
        <taxon>Coleoptera</taxon>
        <taxon>Polyphaga</taxon>
        <taxon>Cucujiformia</taxon>
        <taxon>Chrysomeloidea</taxon>
        <taxon>Chrysomelidae</taxon>
        <taxon>Galerucinae</taxon>
        <taxon>Diabroticina</taxon>
        <taxon>Diabroticites</taxon>
        <taxon>Diabrotica</taxon>
    </lineage>
</organism>
<reference evidence="1" key="1">
    <citation type="submission" date="2022-01" db="EMBL/GenBank/DDBJ databases">
        <authorList>
            <person name="King R."/>
        </authorList>
    </citation>
    <scope>NUCLEOTIDE SEQUENCE</scope>
</reference>
<sequence length="119" mass="14039">MAENIDDLQTLLEIINRESKKMGLTMNINKTKYMVISKNPVDNIQLTLEGKPLERVDKYKYLGAIINSQLDQEQEIKVRIEIARKGFIKYKSMFTNKKLSMAIRFRFVECMFGRNYYMG</sequence>
<dbReference type="EMBL" id="OU898282">
    <property type="protein sequence ID" value="CAG9838415.1"/>
    <property type="molecule type" value="Genomic_DNA"/>
</dbReference>
<dbReference type="AlphaFoldDB" id="A0A9N9XJ14"/>
<evidence type="ECO:0008006" key="3">
    <source>
        <dbReference type="Google" id="ProtNLM"/>
    </source>
</evidence>
<evidence type="ECO:0000313" key="1">
    <source>
        <dbReference type="EMBL" id="CAG9838415.1"/>
    </source>
</evidence>
<evidence type="ECO:0000313" key="2">
    <source>
        <dbReference type="Proteomes" id="UP001153709"/>
    </source>
</evidence>
<keyword evidence="2" id="KW-1185">Reference proteome</keyword>
<protein>
    <recommendedName>
        <fullName evidence="3">Reverse transcriptase domain-containing protein</fullName>
    </recommendedName>
</protein>
<accession>A0A9N9XJ14</accession>
<dbReference type="OrthoDB" id="6631388at2759"/>
<proteinExistence type="predicted"/>
<name>A0A9N9XJ14_DIABA</name>